<reference evidence="7" key="1">
    <citation type="submission" date="2012-09" db="EMBL/GenBank/DDBJ databases">
        <authorList>
            <person name="Martin A.A."/>
        </authorList>
    </citation>
    <scope>NUCLEOTIDE SEQUENCE</scope>
</reference>
<dbReference type="GO" id="GO:0000045">
    <property type="term" value="P:autophagosome assembly"/>
    <property type="evidence" value="ECO:0007669"/>
    <property type="project" value="TreeGrafter"/>
</dbReference>
<dbReference type="AlphaFoldDB" id="A0A158PCK3"/>
<dbReference type="Gene3D" id="3.30.1460.50">
    <property type="match status" value="1"/>
</dbReference>
<sequence length="188" mass="21639">MSIREPEFRRALADFVSKIDQFGKVERWTLHKSDLGICAKQSVMIKWRGEVINRQVHITYNSTYNVPVLWFNFYRRDGTPLVGSEVKEIVNNDDASNIAEYISLNEHPFLGVLFYNIHPCKTKDIMNELSGKGNYIAKYNSFIGDRIGIDVPLCGQKFRISFATSFSTKVSFHPTSYFLRARLSENLA</sequence>
<evidence type="ECO:0000256" key="2">
    <source>
        <dbReference type="ARBA" id="ARBA00021099"/>
    </source>
</evidence>
<dbReference type="GO" id="GO:0061651">
    <property type="term" value="F:Atg12 conjugating enzyme activity"/>
    <property type="evidence" value="ECO:0007669"/>
    <property type="project" value="TreeGrafter"/>
</dbReference>
<protein>
    <recommendedName>
        <fullName evidence="2">Ubiquitin-like-conjugating enzyme ATG10</fullName>
    </recommendedName>
    <alternativeName>
        <fullName evidence="6">Autophagy-related protein 10</fullName>
    </alternativeName>
</protein>
<evidence type="ECO:0000313" key="7">
    <source>
        <dbReference type="Proteomes" id="UP000035642"/>
    </source>
</evidence>
<accession>A0A158PCK3</accession>
<dbReference type="Proteomes" id="UP000035642">
    <property type="component" value="Unassembled WGS sequence"/>
</dbReference>
<dbReference type="STRING" id="6313.A0A158PCK3"/>
<keyword evidence="5" id="KW-0072">Autophagy</keyword>
<dbReference type="GO" id="GO:0032446">
    <property type="term" value="P:protein modification by small protein conjugation"/>
    <property type="evidence" value="ECO:0007669"/>
    <property type="project" value="TreeGrafter"/>
</dbReference>
<keyword evidence="3" id="KW-0808">Transferase</keyword>
<name>A0A158PCK3_ANGCA</name>
<evidence type="ECO:0000256" key="5">
    <source>
        <dbReference type="ARBA" id="ARBA00023006"/>
    </source>
</evidence>
<dbReference type="WBParaSite" id="ACAC_0001266401-mRNA-1">
    <property type="protein sequence ID" value="ACAC_0001266401-mRNA-1"/>
    <property type="gene ID" value="ACAC_0001266401"/>
</dbReference>
<reference evidence="8" key="2">
    <citation type="submission" date="2016-04" db="UniProtKB">
        <authorList>
            <consortium name="WormBaseParasite"/>
        </authorList>
    </citation>
    <scope>IDENTIFICATION</scope>
</reference>
<evidence type="ECO:0000256" key="3">
    <source>
        <dbReference type="ARBA" id="ARBA00022679"/>
    </source>
</evidence>
<evidence type="ECO:0000256" key="1">
    <source>
        <dbReference type="ARBA" id="ARBA00005696"/>
    </source>
</evidence>
<comment type="similarity">
    <text evidence="1">Belongs to the ATG10 family.</text>
</comment>
<evidence type="ECO:0000256" key="4">
    <source>
        <dbReference type="ARBA" id="ARBA00022786"/>
    </source>
</evidence>
<keyword evidence="7" id="KW-1185">Reference proteome</keyword>
<dbReference type="InterPro" id="IPR007135">
    <property type="entry name" value="Atg3/Atg10"/>
</dbReference>
<keyword evidence="4" id="KW-0833">Ubl conjugation pathway</keyword>
<dbReference type="GO" id="GO:0005829">
    <property type="term" value="C:cytosol"/>
    <property type="evidence" value="ECO:0007669"/>
    <property type="project" value="TreeGrafter"/>
</dbReference>
<dbReference type="PANTHER" id="PTHR14957:SF1">
    <property type="entry name" value="UBIQUITIN-LIKE-CONJUGATING ENZYME ATG10"/>
    <property type="match status" value="1"/>
</dbReference>
<dbReference type="PANTHER" id="PTHR14957">
    <property type="entry name" value="UBIQUITIN-LIKE-CONJUGATING ENZYME ATG10"/>
    <property type="match status" value="1"/>
</dbReference>
<organism evidence="7 8">
    <name type="scientific">Angiostrongylus cantonensis</name>
    <name type="common">Rat lungworm</name>
    <dbReference type="NCBI Taxonomy" id="6313"/>
    <lineage>
        <taxon>Eukaryota</taxon>
        <taxon>Metazoa</taxon>
        <taxon>Ecdysozoa</taxon>
        <taxon>Nematoda</taxon>
        <taxon>Chromadorea</taxon>
        <taxon>Rhabditida</taxon>
        <taxon>Rhabditina</taxon>
        <taxon>Rhabditomorpha</taxon>
        <taxon>Strongyloidea</taxon>
        <taxon>Metastrongylidae</taxon>
        <taxon>Angiostrongylus</taxon>
    </lineage>
</organism>
<evidence type="ECO:0000256" key="6">
    <source>
        <dbReference type="ARBA" id="ARBA00029833"/>
    </source>
</evidence>
<dbReference type="GO" id="GO:0000422">
    <property type="term" value="P:autophagy of mitochondrion"/>
    <property type="evidence" value="ECO:0007669"/>
    <property type="project" value="TreeGrafter"/>
</dbReference>
<proteinExistence type="inferred from homology"/>
<evidence type="ECO:0000313" key="8">
    <source>
        <dbReference type="WBParaSite" id="ACAC_0001266401-mRNA-1"/>
    </source>
</evidence>
<dbReference type="Pfam" id="PF03987">
    <property type="entry name" value="Autophagy_act_C"/>
    <property type="match status" value="1"/>
</dbReference>